<comment type="similarity">
    <text evidence="6">Belongs to the TPP enzyme family. MenD subfamily.</text>
</comment>
<protein>
    <recommendedName>
        <fullName evidence="6">2-succinyl-5-enolpyruvyl-6-hydroxy-3-cyclohexene-1-carboxylate synthase</fullName>
        <shortName evidence="6">SEPHCHC synthase</shortName>
        <ecNumber evidence="6">2.2.1.9</ecNumber>
    </recommendedName>
    <alternativeName>
        <fullName evidence="6">Menaquinone biosynthesis protein MenD</fullName>
    </alternativeName>
</protein>
<gene>
    <name evidence="6 8" type="primary">menD</name>
    <name evidence="8" type="ORF">KIH74_02440</name>
</gene>
<keyword evidence="4 6" id="KW-0786">Thiamine pyrophosphate</keyword>
<keyword evidence="5 6" id="KW-0464">Manganese</keyword>
<dbReference type="Gene3D" id="3.40.50.970">
    <property type="match status" value="2"/>
</dbReference>
<dbReference type="PANTHER" id="PTHR42916:SF1">
    <property type="entry name" value="PROTEIN PHYLLO, CHLOROPLASTIC"/>
    <property type="match status" value="1"/>
</dbReference>
<evidence type="ECO:0000256" key="6">
    <source>
        <dbReference type="HAMAP-Rule" id="MF_01659"/>
    </source>
</evidence>
<dbReference type="InterPro" id="IPR012001">
    <property type="entry name" value="Thiamin_PyroP_enz_TPP-bd_dom"/>
</dbReference>
<evidence type="ECO:0000256" key="1">
    <source>
        <dbReference type="ARBA" id="ARBA00022679"/>
    </source>
</evidence>
<accession>A0ABS5T9L7</accession>
<comment type="caution">
    <text evidence="8">The sequence shown here is derived from an EMBL/GenBank/DDBJ whole genome shotgun (WGS) entry which is preliminary data.</text>
</comment>
<dbReference type="InterPro" id="IPR029061">
    <property type="entry name" value="THDP-binding"/>
</dbReference>
<dbReference type="InterPro" id="IPR004433">
    <property type="entry name" value="MenaQ_synth_MenD"/>
</dbReference>
<evidence type="ECO:0000256" key="3">
    <source>
        <dbReference type="ARBA" id="ARBA00022842"/>
    </source>
</evidence>
<proteinExistence type="inferred from homology"/>
<evidence type="ECO:0000313" key="9">
    <source>
        <dbReference type="Proteomes" id="UP001197247"/>
    </source>
</evidence>
<dbReference type="SUPFAM" id="SSF52518">
    <property type="entry name" value="Thiamin diphosphate-binding fold (THDP-binding)"/>
    <property type="match status" value="2"/>
</dbReference>
<comment type="function">
    <text evidence="6">Catalyzes the thiamine diphosphate-dependent decarboxylation of 2-oxoglutarate and the subsequent addition of the resulting succinic semialdehyde-thiamine pyrophosphate anion to isochorismate to yield 2-succinyl-5-enolpyruvyl-6-hydroxy-3-cyclohexene-1-carboxylate (SEPHCHC).</text>
</comment>
<keyword evidence="3 6" id="KW-0460">Magnesium</keyword>
<comment type="pathway">
    <text evidence="6">Quinol/quinone metabolism; menaquinone biosynthesis.</text>
</comment>
<comment type="subunit">
    <text evidence="6">Homodimer.</text>
</comment>
<dbReference type="CDD" id="cd07037">
    <property type="entry name" value="TPP_PYR_MenD"/>
    <property type="match status" value="1"/>
</dbReference>
<sequence>MNPSTALATVLVDALARLGVRHVVLCPGSRSAPLAYALAEAADAGTIDLHVRIDERTAAFLALGLSRGAGLAAGETPAPAAVVTTSGTAVANLHPAVLEAAHSGVPLLVLSADRPHELRGTGASQTTDQVKIFGSAVRWFGEIPAPVTMLEAQFAEWRNVASRAVAASRGLIGGAPGPVQLNLGFADPLTPDGHDGPGGRNEHGETGLTRIAVAAPPAPVIIESGPRTVVLAGDGAGPQAAALAGRAGWPLLAEPSSGVRGSATVAPYRMLLGSPLGEKIERVVVFGRPTLSRPVTRLLSDGRAEVVVVSPRPDWSDAGRKASLVVPAVDVPEDHRVDETWLSEWVSAGDQAEKAIGAVLDEEGRITGQLVAREVAAATRPGELLVCGSSNPIRDLDLVGRIPHGAEIVANRGLAGIDGTISTALGAALASGRPARLLIGDLTFLHDAGALLIGPGEPRPDLTVVVVDDNGGGIFANLEHGARGELGEVQNRHYERVFGTPQRFELGQLCVAHGIAYTRIVDDEELRRELTSSTVGIRVLHVPIDRTRHRELAARLGRAVRAIG</sequence>
<dbReference type="EC" id="2.2.1.9" evidence="6"/>
<keyword evidence="1 6" id="KW-0808">Transferase</keyword>
<dbReference type="Pfam" id="PF02776">
    <property type="entry name" value="TPP_enzyme_N"/>
    <property type="match status" value="1"/>
</dbReference>
<dbReference type="NCBIfam" id="TIGR00173">
    <property type="entry name" value="menD"/>
    <property type="match status" value="1"/>
</dbReference>
<dbReference type="HAMAP" id="MF_01659">
    <property type="entry name" value="MenD"/>
    <property type="match status" value="1"/>
</dbReference>
<keyword evidence="6" id="KW-0474">Menaquinone biosynthesis</keyword>
<dbReference type="CDD" id="cd02009">
    <property type="entry name" value="TPP_SHCHC_synthase"/>
    <property type="match status" value="1"/>
</dbReference>
<evidence type="ECO:0000256" key="2">
    <source>
        <dbReference type="ARBA" id="ARBA00022723"/>
    </source>
</evidence>
<evidence type="ECO:0000256" key="5">
    <source>
        <dbReference type="ARBA" id="ARBA00023211"/>
    </source>
</evidence>
<dbReference type="RefSeq" id="WP_214153952.1">
    <property type="nucleotide sequence ID" value="NZ_JAHBAY010000001.1"/>
</dbReference>
<dbReference type="Proteomes" id="UP001197247">
    <property type="component" value="Unassembled WGS sequence"/>
</dbReference>
<evidence type="ECO:0000259" key="7">
    <source>
        <dbReference type="Pfam" id="PF02776"/>
    </source>
</evidence>
<keyword evidence="9" id="KW-1185">Reference proteome</keyword>
<dbReference type="EMBL" id="JAHBAY010000001">
    <property type="protein sequence ID" value="MBT0767765.1"/>
    <property type="molecule type" value="Genomic_DNA"/>
</dbReference>
<organism evidence="8 9">
    <name type="scientific">Kineosporia corallincola</name>
    <dbReference type="NCBI Taxonomy" id="2835133"/>
    <lineage>
        <taxon>Bacteria</taxon>
        <taxon>Bacillati</taxon>
        <taxon>Actinomycetota</taxon>
        <taxon>Actinomycetes</taxon>
        <taxon>Kineosporiales</taxon>
        <taxon>Kineosporiaceae</taxon>
        <taxon>Kineosporia</taxon>
    </lineage>
</organism>
<dbReference type="PIRSF" id="PIRSF004983">
    <property type="entry name" value="MenD"/>
    <property type="match status" value="1"/>
</dbReference>
<keyword evidence="2 6" id="KW-0479">Metal-binding</keyword>
<reference evidence="8 9" key="1">
    <citation type="submission" date="2021-05" db="EMBL/GenBank/DDBJ databases">
        <title>Kineosporia and Streptomyces sp. nov. two new marine actinobacteria isolated from Coral.</title>
        <authorList>
            <person name="Buangrab K."/>
            <person name="Sutthacheep M."/>
            <person name="Yeemin T."/>
            <person name="Harunari E."/>
            <person name="Igarashi Y."/>
            <person name="Kanchanasin P."/>
            <person name="Tanasupawat S."/>
            <person name="Phongsopitanun W."/>
        </authorList>
    </citation>
    <scope>NUCLEOTIDE SEQUENCE [LARGE SCALE GENOMIC DNA]</scope>
    <source>
        <strain evidence="8 9">J2-2</strain>
    </source>
</reference>
<comment type="catalytic activity">
    <reaction evidence="6">
        <text>isochorismate + 2-oxoglutarate + H(+) = 5-enolpyruvoyl-6-hydroxy-2-succinyl-cyclohex-3-ene-1-carboxylate + CO2</text>
        <dbReference type="Rhea" id="RHEA:25593"/>
        <dbReference type="ChEBI" id="CHEBI:15378"/>
        <dbReference type="ChEBI" id="CHEBI:16526"/>
        <dbReference type="ChEBI" id="CHEBI:16810"/>
        <dbReference type="ChEBI" id="CHEBI:29780"/>
        <dbReference type="ChEBI" id="CHEBI:58818"/>
        <dbReference type="EC" id="2.2.1.9"/>
    </reaction>
</comment>
<dbReference type="PANTHER" id="PTHR42916">
    <property type="entry name" value="2-SUCCINYL-5-ENOLPYRUVYL-6-HYDROXY-3-CYCLOHEXENE-1-CARBOXYLATE SYNTHASE"/>
    <property type="match status" value="1"/>
</dbReference>
<comment type="cofactor">
    <cofactor evidence="6">
        <name>thiamine diphosphate</name>
        <dbReference type="ChEBI" id="CHEBI:58937"/>
    </cofactor>
    <text evidence="6">Binds 1 thiamine pyrophosphate per subunit.</text>
</comment>
<name>A0ABS5T9L7_9ACTN</name>
<comment type="pathway">
    <text evidence="6">Quinol/quinone metabolism; 1,4-dihydroxy-2-naphthoate biosynthesis; 1,4-dihydroxy-2-naphthoate from chorismate: step 2/7.</text>
</comment>
<evidence type="ECO:0000256" key="4">
    <source>
        <dbReference type="ARBA" id="ARBA00023052"/>
    </source>
</evidence>
<comment type="cofactor">
    <cofactor evidence="6">
        <name>Mg(2+)</name>
        <dbReference type="ChEBI" id="CHEBI:18420"/>
    </cofactor>
    <cofactor evidence="6">
        <name>Mn(2+)</name>
        <dbReference type="ChEBI" id="CHEBI:29035"/>
    </cofactor>
</comment>
<feature type="domain" description="Thiamine pyrophosphate enzyme N-terminal TPP-binding" evidence="7">
    <location>
        <begin position="7"/>
        <end position="131"/>
    </location>
</feature>
<dbReference type="Gene3D" id="3.40.50.1220">
    <property type="entry name" value="TPP-binding domain"/>
    <property type="match status" value="1"/>
</dbReference>
<dbReference type="GO" id="GO:0070204">
    <property type="term" value="F:2-succinyl-5-enolpyruvyl-6-hydroxy-3-cyclohexene-1-carboxylic-acid synthase activity"/>
    <property type="evidence" value="ECO:0007669"/>
    <property type="project" value="UniProtKB-EC"/>
</dbReference>
<evidence type="ECO:0000313" key="8">
    <source>
        <dbReference type="EMBL" id="MBT0767765.1"/>
    </source>
</evidence>